<evidence type="ECO:0000256" key="2">
    <source>
        <dbReference type="ARBA" id="ARBA00023002"/>
    </source>
</evidence>
<dbReference type="Proteomes" id="UP001284601">
    <property type="component" value="Unassembled WGS sequence"/>
</dbReference>
<gene>
    <name evidence="8" type="ORF">R7226_12245</name>
</gene>
<feature type="signal peptide" evidence="4">
    <location>
        <begin position="1"/>
        <end position="23"/>
    </location>
</feature>
<evidence type="ECO:0000259" key="7">
    <source>
        <dbReference type="Pfam" id="PF07732"/>
    </source>
</evidence>
<dbReference type="RefSeq" id="WP_318597448.1">
    <property type="nucleotide sequence ID" value="NZ_JAWSTH010000027.1"/>
</dbReference>
<dbReference type="CDD" id="cd13853">
    <property type="entry name" value="CuRO_1_Tth-MCO_like"/>
    <property type="match status" value="1"/>
</dbReference>
<dbReference type="InterPro" id="IPR045087">
    <property type="entry name" value="Cu-oxidase_fam"/>
</dbReference>
<dbReference type="PROSITE" id="PS51318">
    <property type="entry name" value="TAT"/>
    <property type="match status" value="1"/>
</dbReference>
<reference evidence="8 9" key="2">
    <citation type="submission" date="2023-10" db="EMBL/GenBank/DDBJ databases">
        <authorList>
            <person name="Han X.F."/>
        </authorList>
    </citation>
    <scope>NUCLEOTIDE SEQUENCE [LARGE SCALE GENOMIC DNA]</scope>
    <source>
        <strain evidence="8 9">KCTC 39840</strain>
    </source>
</reference>
<evidence type="ECO:0000256" key="1">
    <source>
        <dbReference type="ARBA" id="ARBA00022723"/>
    </source>
</evidence>
<name>A0ABU4HP72_9ACTN</name>
<feature type="domain" description="Plastocyanin-like" evidence="7">
    <location>
        <begin position="139"/>
        <end position="209"/>
    </location>
</feature>
<dbReference type="InterPro" id="IPR001117">
    <property type="entry name" value="Cu-oxidase_2nd"/>
</dbReference>
<evidence type="ECO:0000259" key="6">
    <source>
        <dbReference type="Pfam" id="PF07731"/>
    </source>
</evidence>
<dbReference type="InterPro" id="IPR011706">
    <property type="entry name" value="Cu-oxidase_C"/>
</dbReference>
<dbReference type="CDD" id="cd13900">
    <property type="entry name" value="CuRO_3_Tth-MCO_like"/>
    <property type="match status" value="1"/>
</dbReference>
<sequence>MRPAVTRRTAITYGAGALAAALAAPELLRAARAGATPGPGTAPAARAAQALGPELRRPRVLRSRRGRLDVKLVCKPAVVDMGAPAPVRTWTYDGLVPGNTWELRGGDVLRVDLRNRLPELRGEGDHDHATMDRPHEWTTTNLHTHGLHVSPRGNSDNVFLAVPPGERQRYEIELPEDHPAGLFWYHPHRHGGVCQQVRAGMAGLLIVRGDLDDVPEVRAAKERILVMQAIEVGPDYALMDPIPNPTKEQAFFPRTNLMYTVNGRMKPTITMYPGEVQRWRLLNAAEGKFMSLALEGHDLHVLGWDGLTLAEPEGEELLMMSAGNRVDALVQAGRPGVYELMLTPGSSQRPNIPGMPRSADQDEVAATASRRAQSLLCDLSASAASPRAGAAQSPDAQPPELQPRSIATVVVRGSGPRMRLPHDLPAFRPPRLKVVRRRRFEFTVERDPDNEFLSFGVDGRPFVMGNKPYRARLGTAEEWTLVNGTDNKLADHAHVYHVHVNPFKITAINGRRLSRPQWRDTQALTGRTGDSLTFEVGFTDFTGRFVEHCHVLSHEDLGMMNAIEVVRR</sequence>
<dbReference type="EMBL" id="JAWSTH010000027">
    <property type="protein sequence ID" value="MDW5595113.1"/>
    <property type="molecule type" value="Genomic_DNA"/>
</dbReference>
<dbReference type="InterPro" id="IPR002355">
    <property type="entry name" value="Cu_oxidase_Cu_BS"/>
</dbReference>
<feature type="region of interest" description="Disordered" evidence="3">
    <location>
        <begin position="343"/>
        <end position="367"/>
    </location>
</feature>
<feature type="domain" description="Plastocyanin-like" evidence="5">
    <location>
        <begin position="253"/>
        <end position="346"/>
    </location>
</feature>
<keyword evidence="4" id="KW-0732">Signal</keyword>
<keyword evidence="9" id="KW-1185">Reference proteome</keyword>
<dbReference type="SUPFAM" id="SSF49503">
    <property type="entry name" value="Cupredoxins"/>
    <property type="match status" value="3"/>
</dbReference>
<proteinExistence type="predicted"/>
<dbReference type="Pfam" id="PF00394">
    <property type="entry name" value="Cu-oxidase"/>
    <property type="match status" value="1"/>
</dbReference>
<accession>A0ABU4HP72</accession>
<dbReference type="Pfam" id="PF07732">
    <property type="entry name" value="Cu-oxidase_3"/>
    <property type="match status" value="1"/>
</dbReference>
<evidence type="ECO:0000259" key="5">
    <source>
        <dbReference type="Pfam" id="PF00394"/>
    </source>
</evidence>
<dbReference type="Gene3D" id="2.60.40.420">
    <property type="entry name" value="Cupredoxins - blue copper proteins"/>
    <property type="match status" value="3"/>
</dbReference>
<evidence type="ECO:0000313" key="9">
    <source>
        <dbReference type="Proteomes" id="UP001284601"/>
    </source>
</evidence>
<comment type="caution">
    <text evidence="8">The sequence shown here is derived from an EMBL/GenBank/DDBJ whole genome shotgun (WGS) entry which is preliminary data.</text>
</comment>
<evidence type="ECO:0000313" key="8">
    <source>
        <dbReference type="EMBL" id="MDW5595113.1"/>
    </source>
</evidence>
<organism evidence="8 9">
    <name type="scientific">Conexibacter stalactiti</name>
    <dbReference type="NCBI Taxonomy" id="1940611"/>
    <lineage>
        <taxon>Bacteria</taxon>
        <taxon>Bacillati</taxon>
        <taxon>Actinomycetota</taxon>
        <taxon>Thermoleophilia</taxon>
        <taxon>Solirubrobacterales</taxon>
        <taxon>Conexibacteraceae</taxon>
        <taxon>Conexibacter</taxon>
    </lineage>
</organism>
<feature type="domain" description="Plastocyanin-like" evidence="6">
    <location>
        <begin position="451"/>
        <end position="565"/>
    </location>
</feature>
<dbReference type="Pfam" id="PF07731">
    <property type="entry name" value="Cu-oxidase_2"/>
    <property type="match status" value="1"/>
</dbReference>
<reference evidence="9" key="1">
    <citation type="submission" date="2023-07" db="EMBL/GenBank/DDBJ databases">
        <title>Conexibacter stalactiti sp. nov., isolated from stalactites in a lava cave and emended description of the genus Conexibacter.</title>
        <authorList>
            <person name="Lee S.D."/>
        </authorList>
    </citation>
    <scope>NUCLEOTIDE SEQUENCE [LARGE SCALE GENOMIC DNA]</scope>
    <source>
        <strain evidence="9">KCTC 39840</strain>
    </source>
</reference>
<evidence type="ECO:0000256" key="3">
    <source>
        <dbReference type="SAM" id="MobiDB-lite"/>
    </source>
</evidence>
<dbReference type="InterPro" id="IPR011707">
    <property type="entry name" value="Cu-oxidase-like_N"/>
</dbReference>
<protein>
    <submittedName>
        <fullName evidence="8">Multicopper oxidase family protein</fullName>
    </submittedName>
</protein>
<keyword evidence="2" id="KW-0560">Oxidoreductase</keyword>
<dbReference type="PANTHER" id="PTHR11709:SF518">
    <property type="entry name" value="MULTICOPPER OXIDASE"/>
    <property type="match status" value="1"/>
</dbReference>
<keyword evidence="1" id="KW-0479">Metal-binding</keyword>
<dbReference type="PANTHER" id="PTHR11709">
    <property type="entry name" value="MULTI-COPPER OXIDASE"/>
    <property type="match status" value="1"/>
</dbReference>
<dbReference type="InterPro" id="IPR006311">
    <property type="entry name" value="TAT_signal"/>
</dbReference>
<evidence type="ECO:0000256" key="4">
    <source>
        <dbReference type="SAM" id="SignalP"/>
    </source>
</evidence>
<feature type="chain" id="PRO_5046354205" evidence="4">
    <location>
        <begin position="24"/>
        <end position="568"/>
    </location>
</feature>
<dbReference type="PROSITE" id="PS00080">
    <property type="entry name" value="MULTICOPPER_OXIDASE2"/>
    <property type="match status" value="1"/>
</dbReference>
<dbReference type="InterPro" id="IPR008972">
    <property type="entry name" value="Cupredoxin"/>
</dbReference>